<dbReference type="EMBL" id="JAERSF010000004">
    <property type="protein sequence ID" value="MBL0738854.1"/>
    <property type="molecule type" value="Genomic_DNA"/>
</dbReference>
<sequence>MLSFRKATLDDLDLYFDWANNYEVRAQSYNSDPIVFENHKKWFEAAIKNSLIDMFVFKNLDNNLIGQVRIQKQNDREALIGVSVSPDQRGKGYAKEMLSLATDFFLQSNNGFLINAYIKESNLISKFSFEKAGFKFKEMVSYENFMSFHYIKQ</sequence>
<comment type="caution">
    <text evidence="2">The sequence shown here is derived from an EMBL/GenBank/DDBJ whole genome shotgun (WGS) entry which is preliminary data.</text>
</comment>
<dbReference type="Gene3D" id="3.40.630.30">
    <property type="match status" value="1"/>
</dbReference>
<reference evidence="2 3" key="1">
    <citation type="submission" date="2021-01" db="EMBL/GenBank/DDBJ databases">
        <title>Genome seq and assembly of Flavobacterium sp. GN10.</title>
        <authorList>
            <person name="Chhetri G."/>
        </authorList>
    </citation>
    <scope>NUCLEOTIDE SEQUENCE [LARGE SCALE GENOMIC DNA]</scope>
    <source>
        <strain evidence="2 3">GN10</strain>
    </source>
</reference>
<accession>A0ABS1KH90</accession>
<feature type="domain" description="N-acetyltransferase" evidence="1">
    <location>
        <begin position="2"/>
        <end position="153"/>
    </location>
</feature>
<dbReference type="InterPro" id="IPR000182">
    <property type="entry name" value="GNAT_dom"/>
</dbReference>
<dbReference type="PROSITE" id="PS51186">
    <property type="entry name" value="GNAT"/>
    <property type="match status" value="1"/>
</dbReference>
<dbReference type="PANTHER" id="PTHR43415:SF3">
    <property type="entry name" value="GNAT-FAMILY ACETYLTRANSFERASE"/>
    <property type="match status" value="1"/>
</dbReference>
<evidence type="ECO:0000259" key="1">
    <source>
        <dbReference type="PROSITE" id="PS51186"/>
    </source>
</evidence>
<dbReference type="InterPro" id="IPR016181">
    <property type="entry name" value="Acyl_CoA_acyltransferase"/>
</dbReference>
<evidence type="ECO:0000313" key="2">
    <source>
        <dbReference type="EMBL" id="MBL0738854.1"/>
    </source>
</evidence>
<dbReference type="SUPFAM" id="SSF55729">
    <property type="entry name" value="Acyl-CoA N-acyltransferases (Nat)"/>
    <property type="match status" value="1"/>
</dbReference>
<dbReference type="CDD" id="cd04301">
    <property type="entry name" value="NAT_SF"/>
    <property type="match status" value="1"/>
</dbReference>
<dbReference type="Pfam" id="PF13302">
    <property type="entry name" value="Acetyltransf_3"/>
    <property type="match status" value="1"/>
</dbReference>
<evidence type="ECO:0000313" key="3">
    <source>
        <dbReference type="Proteomes" id="UP000603728"/>
    </source>
</evidence>
<keyword evidence="3" id="KW-1185">Reference proteome</keyword>
<organism evidence="2 3">
    <name type="scientific">Flavobacterium tagetis</name>
    <dbReference type="NCBI Taxonomy" id="2801336"/>
    <lineage>
        <taxon>Bacteria</taxon>
        <taxon>Pseudomonadati</taxon>
        <taxon>Bacteroidota</taxon>
        <taxon>Flavobacteriia</taxon>
        <taxon>Flavobacteriales</taxon>
        <taxon>Flavobacteriaceae</taxon>
        <taxon>Flavobacterium</taxon>
    </lineage>
</organism>
<dbReference type="PANTHER" id="PTHR43415">
    <property type="entry name" value="SPERMIDINE N(1)-ACETYLTRANSFERASE"/>
    <property type="match status" value="1"/>
</dbReference>
<gene>
    <name evidence="2" type="ORF">JI750_18305</name>
</gene>
<dbReference type="Proteomes" id="UP000603728">
    <property type="component" value="Unassembled WGS sequence"/>
</dbReference>
<dbReference type="RefSeq" id="WP_202005598.1">
    <property type="nucleotide sequence ID" value="NZ_JAERSF010000004.1"/>
</dbReference>
<protein>
    <submittedName>
        <fullName evidence="2">GNAT family N-acetyltransferase</fullName>
    </submittedName>
</protein>
<name>A0ABS1KH90_9FLAO</name>
<proteinExistence type="predicted"/>